<keyword evidence="3" id="KW-1185">Reference proteome</keyword>
<dbReference type="KEGG" id="mbd:MEBOL_005410"/>
<dbReference type="OrthoDB" id="177619at2"/>
<evidence type="ECO:0000313" key="3">
    <source>
        <dbReference type="Proteomes" id="UP000217289"/>
    </source>
</evidence>
<evidence type="ECO:0000259" key="1">
    <source>
        <dbReference type="Pfam" id="PF22680"/>
    </source>
</evidence>
<dbReference type="Pfam" id="PF22680">
    <property type="entry name" value="Glyco_hydro_123_N_2"/>
    <property type="match status" value="1"/>
</dbReference>
<evidence type="ECO:0000313" key="2">
    <source>
        <dbReference type="EMBL" id="ATB31938.1"/>
    </source>
</evidence>
<protein>
    <recommendedName>
        <fullName evidence="1">Glycoside hydrolase 123 N-terminal domain-containing protein</fullName>
    </recommendedName>
</protein>
<accession>A0A250IKZ5</accession>
<dbReference type="InterPro" id="IPR053850">
    <property type="entry name" value="Glyco_hydro_123_N_2"/>
</dbReference>
<organism evidence="2 3">
    <name type="scientific">Melittangium boletus DSM 14713</name>
    <dbReference type="NCBI Taxonomy" id="1294270"/>
    <lineage>
        <taxon>Bacteria</taxon>
        <taxon>Pseudomonadati</taxon>
        <taxon>Myxococcota</taxon>
        <taxon>Myxococcia</taxon>
        <taxon>Myxococcales</taxon>
        <taxon>Cystobacterineae</taxon>
        <taxon>Archangiaceae</taxon>
        <taxon>Melittangium</taxon>
    </lineage>
</organism>
<dbReference type="AlphaFoldDB" id="A0A250IKZ5"/>
<dbReference type="RefSeq" id="WP_095980201.1">
    <property type="nucleotide sequence ID" value="NZ_CP022163.1"/>
</dbReference>
<sequence length="585" mass="63886">MKILACVLGMLSLIVGLPGRVGCAPSVWGLGAMEKVRPQTPLGKGSIVRLFAARNETVSFQVGLHGGDAGWNGVSARLLALNGPVSIQGADILLYREELLSITKPTLPYSEPGQWPDGLVPDVDETFGEKRRAFPFNIPAGESRAVWVDVHVPMDAPPGEYRGAVEVEGEGVRSTVFVSLTVVDWVMPSTPSLRTSFLLWAPSVCQAFTGERDCPPEVQFRLLSSFQKMGLEHRVTLTSRFDPEDVPEPATFDTWWSPFLSGTTPLRLPGARMTSVEYAGPSTPEHLMDFSARASASGWAPLTFYTVGDEPPIFISFDEARARSSLLRQRAPSLHTLLTISSLHALEVERLNDLIDIAVVMVNRLEPSQTAAESGPSSRSEAFLRLPGRELWLYQCCMSHGCGSGAPENLPGQGWPSYMVDVPATKARALEWVSFQRGATGEHYYQVAQMLSTAWTDQYIFSGNGDGTLFYPGKAASIGGTQDVPLPSMRLKLIRMGIQDYEWLKRVSDLGDSAFAQEVARELIPEPWLVPDEGEAFELARVRLIQRALMLSGARVPDSVNAYLREHSGPVALHDLSPVGLGPEP</sequence>
<reference evidence="2 3" key="1">
    <citation type="submission" date="2017-06" db="EMBL/GenBank/DDBJ databases">
        <authorList>
            <person name="Kim H.J."/>
            <person name="Triplett B.A."/>
        </authorList>
    </citation>
    <scope>NUCLEOTIDE SEQUENCE [LARGE SCALE GENOMIC DNA]</scope>
    <source>
        <strain evidence="2 3">DSM 14713</strain>
    </source>
</reference>
<feature type="domain" description="Glycoside hydrolase 123 N-terminal" evidence="1">
    <location>
        <begin position="109"/>
        <end position="168"/>
    </location>
</feature>
<dbReference type="Proteomes" id="UP000217289">
    <property type="component" value="Chromosome"/>
</dbReference>
<gene>
    <name evidence="2" type="ORF">MEBOL_005410</name>
</gene>
<name>A0A250IKZ5_9BACT</name>
<dbReference type="EMBL" id="CP022163">
    <property type="protein sequence ID" value="ATB31938.1"/>
    <property type="molecule type" value="Genomic_DNA"/>
</dbReference>
<proteinExistence type="predicted"/>